<protein>
    <submittedName>
        <fullName evidence="2">Nuclear transport factor 2 family protein</fullName>
    </submittedName>
</protein>
<dbReference type="NCBIfam" id="TIGR02246">
    <property type="entry name" value="SgcJ/EcaC family oxidoreductase"/>
    <property type="match status" value="1"/>
</dbReference>
<dbReference type="AlphaFoldDB" id="A0A5N8XWN1"/>
<dbReference type="Gene3D" id="3.10.450.50">
    <property type="match status" value="1"/>
</dbReference>
<evidence type="ECO:0000259" key="1">
    <source>
        <dbReference type="Pfam" id="PF12680"/>
    </source>
</evidence>
<dbReference type="CDD" id="cd00531">
    <property type="entry name" value="NTF2_like"/>
    <property type="match status" value="1"/>
</dbReference>
<dbReference type="Pfam" id="PF12680">
    <property type="entry name" value="SnoaL_2"/>
    <property type="match status" value="1"/>
</dbReference>
<accession>A0A5N8XWN1</accession>
<gene>
    <name evidence="2" type="ORF">FNH08_43460</name>
</gene>
<dbReference type="EMBL" id="VJZC01000636">
    <property type="protein sequence ID" value="MPY63779.1"/>
    <property type="molecule type" value="Genomic_DNA"/>
</dbReference>
<dbReference type="InterPro" id="IPR011944">
    <property type="entry name" value="Steroid_delta5-4_isomerase"/>
</dbReference>
<dbReference type="Proteomes" id="UP000400924">
    <property type="component" value="Unassembled WGS sequence"/>
</dbReference>
<dbReference type="InterPro" id="IPR032710">
    <property type="entry name" value="NTF2-like_dom_sf"/>
</dbReference>
<proteinExistence type="predicted"/>
<dbReference type="SUPFAM" id="SSF54427">
    <property type="entry name" value="NTF2-like"/>
    <property type="match status" value="1"/>
</dbReference>
<evidence type="ECO:0000313" key="2">
    <source>
        <dbReference type="EMBL" id="MPY63779.1"/>
    </source>
</evidence>
<sequence length="164" mass="17977">MPDTTSASADRRPHAVRDVLARYHRAMLDKSADDLADLYAVDAVHEFPFLFPGMPERHQGREEIRAGYRAAWGASPAQPQKIHDVVVHQSTDPEVITVEQVVTGTLTTTGQSFSFPGLLVLRIRNGLIVHARDYMDGLRVAHTMGRLTAVAAALGSEPTESPRP</sequence>
<feature type="domain" description="SnoaL-like" evidence="1">
    <location>
        <begin position="21"/>
        <end position="130"/>
    </location>
</feature>
<reference evidence="2 3" key="1">
    <citation type="submission" date="2019-07" db="EMBL/GenBank/DDBJ databases">
        <title>New species of Amycolatopsis and Streptomyces.</title>
        <authorList>
            <person name="Duangmal K."/>
            <person name="Teo W.F.A."/>
            <person name="Lipun K."/>
        </authorList>
    </citation>
    <scope>NUCLEOTIDE SEQUENCE [LARGE SCALE GENOMIC DNA]</scope>
    <source>
        <strain evidence="2 3">NBRC 106415</strain>
    </source>
</reference>
<name>A0A5N8XWN1_9ACTN</name>
<organism evidence="2 3">
    <name type="scientific">Streptomyces spongiae</name>
    <dbReference type="NCBI Taxonomy" id="565072"/>
    <lineage>
        <taxon>Bacteria</taxon>
        <taxon>Bacillati</taxon>
        <taxon>Actinomycetota</taxon>
        <taxon>Actinomycetes</taxon>
        <taxon>Kitasatosporales</taxon>
        <taxon>Streptomycetaceae</taxon>
        <taxon>Streptomyces</taxon>
    </lineage>
</organism>
<dbReference type="OrthoDB" id="3681559at2"/>
<keyword evidence="3" id="KW-1185">Reference proteome</keyword>
<dbReference type="InterPro" id="IPR037401">
    <property type="entry name" value="SnoaL-like"/>
</dbReference>
<comment type="caution">
    <text evidence="2">The sequence shown here is derived from an EMBL/GenBank/DDBJ whole genome shotgun (WGS) entry which is preliminary data.</text>
</comment>
<dbReference type="RefSeq" id="WP_152777021.1">
    <property type="nucleotide sequence ID" value="NZ_VJZC01000636.1"/>
</dbReference>
<evidence type="ECO:0000313" key="3">
    <source>
        <dbReference type="Proteomes" id="UP000400924"/>
    </source>
</evidence>